<feature type="domain" description="CCHC-type" evidence="3">
    <location>
        <begin position="6"/>
        <end position="20"/>
    </location>
</feature>
<accession>A0AAN8J9F7</accession>
<dbReference type="SMART" id="SM00343">
    <property type="entry name" value="ZnF_C2HC"/>
    <property type="match status" value="1"/>
</dbReference>
<protein>
    <recommendedName>
        <fullName evidence="3">CCHC-type domain-containing protein</fullName>
    </recommendedName>
</protein>
<name>A0AAN8J9F7_PATCE</name>
<organism evidence="4 5">
    <name type="scientific">Patella caerulea</name>
    <name type="common">Rayed Mediterranean limpet</name>
    <dbReference type="NCBI Taxonomy" id="87958"/>
    <lineage>
        <taxon>Eukaryota</taxon>
        <taxon>Metazoa</taxon>
        <taxon>Spiralia</taxon>
        <taxon>Lophotrochozoa</taxon>
        <taxon>Mollusca</taxon>
        <taxon>Gastropoda</taxon>
        <taxon>Patellogastropoda</taxon>
        <taxon>Patelloidea</taxon>
        <taxon>Patellidae</taxon>
        <taxon>Patella</taxon>
    </lineage>
</organism>
<proteinExistence type="predicted"/>
<keyword evidence="1" id="KW-0479">Metal-binding</keyword>
<sequence>MASQACFSCNNVGHWYRDCPARPNNSNENQDKTDQPTVPMEVVTSAENQDTGHPSVENEQKPKKRRVMKKEKKLSKESVTESRDPPTKITSASTVDSSDTACSSAKKKSKQKTTLKPLPVACSTTTSTCPETTPAVSDTGTGAEKRSSSTDDTKKKRKQLTKLSIPPTILPTTSENGETSNGEIPKTAVLLLAEKEAESFSRALIQYAGPRDMTEVLSYPPCFDMSEWIPVVVTFAEVEDWHPHDTMQKLLGHVYWIPRVLRNVPWVRQEILKRERDN</sequence>
<dbReference type="InterPro" id="IPR036875">
    <property type="entry name" value="Znf_CCHC_sf"/>
</dbReference>
<dbReference type="PROSITE" id="PS50158">
    <property type="entry name" value="ZF_CCHC"/>
    <property type="match status" value="1"/>
</dbReference>
<evidence type="ECO:0000313" key="5">
    <source>
        <dbReference type="Proteomes" id="UP001347796"/>
    </source>
</evidence>
<keyword evidence="1" id="KW-0863">Zinc-finger</keyword>
<dbReference type="EMBL" id="JAZGQO010000011">
    <property type="protein sequence ID" value="KAK6173476.1"/>
    <property type="molecule type" value="Genomic_DNA"/>
</dbReference>
<dbReference type="AlphaFoldDB" id="A0AAN8J9F7"/>
<dbReference type="Pfam" id="PF00098">
    <property type="entry name" value="zf-CCHC"/>
    <property type="match status" value="1"/>
</dbReference>
<dbReference type="GO" id="GO:0008270">
    <property type="term" value="F:zinc ion binding"/>
    <property type="evidence" value="ECO:0007669"/>
    <property type="project" value="UniProtKB-KW"/>
</dbReference>
<evidence type="ECO:0000313" key="4">
    <source>
        <dbReference type="EMBL" id="KAK6173476.1"/>
    </source>
</evidence>
<feature type="region of interest" description="Disordered" evidence="2">
    <location>
        <begin position="17"/>
        <end position="182"/>
    </location>
</feature>
<keyword evidence="5" id="KW-1185">Reference proteome</keyword>
<feature type="compositionally biased region" description="Basic and acidic residues" evidence="2">
    <location>
        <begin position="143"/>
        <end position="154"/>
    </location>
</feature>
<evidence type="ECO:0000256" key="2">
    <source>
        <dbReference type="SAM" id="MobiDB-lite"/>
    </source>
</evidence>
<dbReference type="SUPFAM" id="SSF57756">
    <property type="entry name" value="Retrovirus zinc finger-like domains"/>
    <property type="match status" value="1"/>
</dbReference>
<comment type="caution">
    <text evidence="4">The sequence shown here is derived from an EMBL/GenBank/DDBJ whole genome shotgun (WGS) entry which is preliminary data.</text>
</comment>
<gene>
    <name evidence="4" type="ORF">SNE40_016919</name>
</gene>
<dbReference type="Proteomes" id="UP001347796">
    <property type="component" value="Unassembled WGS sequence"/>
</dbReference>
<feature type="compositionally biased region" description="Polar residues" evidence="2">
    <location>
        <begin position="170"/>
        <end position="182"/>
    </location>
</feature>
<reference evidence="4 5" key="1">
    <citation type="submission" date="2024-01" db="EMBL/GenBank/DDBJ databases">
        <title>The genome of the rayed Mediterranean limpet Patella caerulea (Linnaeus, 1758).</title>
        <authorList>
            <person name="Anh-Thu Weber A."/>
            <person name="Halstead-Nussloch G."/>
        </authorList>
    </citation>
    <scope>NUCLEOTIDE SEQUENCE [LARGE SCALE GENOMIC DNA]</scope>
    <source>
        <strain evidence="4">AATW-2023a</strain>
        <tissue evidence="4">Whole specimen</tissue>
    </source>
</reference>
<feature type="compositionally biased region" description="Low complexity" evidence="2">
    <location>
        <begin position="121"/>
        <end position="135"/>
    </location>
</feature>
<dbReference type="Gene3D" id="4.10.60.10">
    <property type="entry name" value="Zinc finger, CCHC-type"/>
    <property type="match status" value="1"/>
</dbReference>
<feature type="compositionally biased region" description="Basic residues" evidence="2">
    <location>
        <begin position="62"/>
        <end position="73"/>
    </location>
</feature>
<evidence type="ECO:0000259" key="3">
    <source>
        <dbReference type="PROSITE" id="PS50158"/>
    </source>
</evidence>
<feature type="compositionally biased region" description="Basic and acidic residues" evidence="2">
    <location>
        <begin position="74"/>
        <end position="86"/>
    </location>
</feature>
<feature type="compositionally biased region" description="Low complexity" evidence="2">
    <location>
        <begin position="90"/>
        <end position="104"/>
    </location>
</feature>
<dbReference type="InterPro" id="IPR001878">
    <property type="entry name" value="Znf_CCHC"/>
</dbReference>
<dbReference type="GO" id="GO:0003676">
    <property type="term" value="F:nucleic acid binding"/>
    <property type="evidence" value="ECO:0007669"/>
    <property type="project" value="InterPro"/>
</dbReference>
<keyword evidence="1" id="KW-0862">Zinc</keyword>
<evidence type="ECO:0000256" key="1">
    <source>
        <dbReference type="PROSITE-ProRule" id="PRU00047"/>
    </source>
</evidence>